<keyword evidence="1" id="KW-0472">Membrane</keyword>
<feature type="transmembrane region" description="Helical" evidence="1">
    <location>
        <begin position="69"/>
        <end position="90"/>
    </location>
</feature>
<reference evidence="3" key="1">
    <citation type="submission" date="2021-04" db="EMBL/GenBank/DDBJ databases">
        <title>Genomic analysis of electroactive and textile dye degrading Bacillus circulans strain: DC10 isolated from constructed wetland-microbial fuel cells treating textile dye wastewaters.</title>
        <authorList>
            <person name="Patel D.U."/>
            <person name="Desai C.R."/>
        </authorList>
    </citation>
    <scope>NUCLEOTIDE SEQUENCE</scope>
    <source>
        <strain evidence="3">DC10</strain>
    </source>
</reference>
<keyword evidence="1" id="KW-1133">Transmembrane helix</keyword>
<feature type="transmembrane region" description="Helical" evidence="1">
    <location>
        <begin position="352"/>
        <end position="370"/>
    </location>
</feature>
<gene>
    <name evidence="3" type="ORF">KD144_21715</name>
</gene>
<proteinExistence type="predicted"/>
<feature type="transmembrane region" description="Helical" evidence="1">
    <location>
        <begin position="309"/>
        <end position="331"/>
    </location>
</feature>
<name>A0A941GGF1_NIACI</name>
<feature type="transmembrane region" description="Helical" evidence="1">
    <location>
        <begin position="6"/>
        <end position="26"/>
    </location>
</feature>
<dbReference type="InterPro" id="IPR002823">
    <property type="entry name" value="DUF112_TM"/>
</dbReference>
<evidence type="ECO:0000313" key="3">
    <source>
        <dbReference type="EMBL" id="MBR8672159.1"/>
    </source>
</evidence>
<feature type="domain" description="DUF112" evidence="2">
    <location>
        <begin position="11"/>
        <end position="431"/>
    </location>
</feature>
<feature type="transmembrane region" description="Helical" evidence="1">
    <location>
        <begin position="137"/>
        <end position="152"/>
    </location>
</feature>
<protein>
    <submittedName>
        <fullName evidence="3">Tripartite tricarboxylate transporter permease</fullName>
    </submittedName>
</protein>
<evidence type="ECO:0000259" key="2">
    <source>
        <dbReference type="Pfam" id="PF01970"/>
    </source>
</evidence>
<feature type="transmembrane region" description="Helical" evidence="1">
    <location>
        <begin position="157"/>
        <end position="177"/>
    </location>
</feature>
<comment type="caution">
    <text evidence="3">The sequence shown here is derived from an EMBL/GenBank/DDBJ whole genome shotgun (WGS) entry which is preliminary data.</text>
</comment>
<feature type="transmembrane region" description="Helical" evidence="1">
    <location>
        <begin position="390"/>
        <end position="421"/>
    </location>
</feature>
<dbReference type="Pfam" id="PF01970">
    <property type="entry name" value="TctA"/>
    <property type="match status" value="1"/>
</dbReference>
<dbReference type="RefSeq" id="WP_101730468.1">
    <property type="nucleotide sequence ID" value="NZ_JAGTPX020000031.1"/>
</dbReference>
<dbReference type="AlphaFoldDB" id="A0A941GGF1"/>
<dbReference type="EMBL" id="JAGTPX010000033">
    <property type="protein sequence ID" value="MBR8672159.1"/>
    <property type="molecule type" value="Genomic_DNA"/>
</dbReference>
<feature type="transmembrane region" description="Helical" evidence="1">
    <location>
        <begin position="189"/>
        <end position="210"/>
    </location>
</feature>
<evidence type="ECO:0000256" key="1">
    <source>
        <dbReference type="SAM" id="Phobius"/>
    </source>
</evidence>
<organism evidence="3">
    <name type="scientific">Niallia circulans</name>
    <name type="common">Bacillus circulans</name>
    <dbReference type="NCBI Taxonomy" id="1397"/>
    <lineage>
        <taxon>Bacteria</taxon>
        <taxon>Bacillati</taxon>
        <taxon>Bacillota</taxon>
        <taxon>Bacilli</taxon>
        <taxon>Bacillales</taxon>
        <taxon>Bacillaceae</taxon>
        <taxon>Niallia</taxon>
    </lineage>
</organism>
<feature type="transmembrane region" description="Helical" evidence="1">
    <location>
        <begin position="110"/>
        <end position="131"/>
    </location>
</feature>
<keyword evidence="1" id="KW-0812">Transmembrane</keyword>
<sequence>MDIVLIIEMIAAAVLAAVLYTIIGVAPGTDETAVLAPVTLAIVLAGVEPIVVLTFFMSAIVSNKVTDSIPVALAGIPGGVMATPMVEHALVLKKHGMPDISIRKMASGSVIGTLVAVPVSLLMAQILIPFADVIKEYANPLFFIGAVLLALMTKNKLLALVAILPFALLIEGLRYLYWGIGVVPEGTNVFISFFLGITIGPVILTLFELLHKEKRASMPRYPNKTISFAHTNTIKGFPSPFKILTKQETGTSMLASFLGSITFIMSPVGMTIFLGEVFSSRVKDPVKKASVAIASMEGLTNATYISGTLIPLIALGIPLSPMAIGPANALFNAPPVFTTEHNLHHILSNADFVWATLIGASIALAMTYFVTVKYANQICAFVFRWVPHEAILGLFFGLVLLLAFMDAGWINIIGVLVIGLFAGMLHRWGVNYGVQFMILYSAPWIITWF</sequence>
<feature type="transmembrane region" description="Helical" evidence="1">
    <location>
        <begin position="254"/>
        <end position="275"/>
    </location>
</feature>
<feature type="transmembrane region" description="Helical" evidence="1">
    <location>
        <begin position="33"/>
        <end position="57"/>
    </location>
</feature>
<accession>A0A941GGF1</accession>